<keyword evidence="3" id="KW-0633">Potassium transport</keyword>
<dbReference type="InterPro" id="IPR050721">
    <property type="entry name" value="Trk_Ktr_HKT_K-transport"/>
</dbReference>
<protein>
    <recommendedName>
        <fullName evidence="1">Trk system potassium uptake protein TrkA</fullName>
    </recommendedName>
</protein>
<evidence type="ECO:0000256" key="1">
    <source>
        <dbReference type="ARBA" id="ARBA00017378"/>
    </source>
</evidence>
<dbReference type="NCBIfam" id="NF007030">
    <property type="entry name" value="PRK09496.1-1"/>
    <property type="match status" value="1"/>
</dbReference>
<feature type="domain" description="RCK C-terminal" evidence="8">
    <location>
        <begin position="143"/>
        <end position="226"/>
    </location>
</feature>
<sequence>MKIIILGSGDVSLELAKYLANAGHAVTIADTDSELLTEIANRIDLRVVTGNPASPATLRKAGAENTELLVATTSDDETNITACCVAHVLFKIPRKIARLRSHEYLSESEDLFGIKSIPIDHIIATEQVITQNIMSLIELPGISSLGSFCNNRIIVGSARVEIGAKLLGQGISYFNEYDGKAKVLAIYRDGKYLKNLDKEVFQIDDEVFFCCQRDRALSQLGSIRKLSIGDRNITIAGGTHVADNLARTLSEKYRVKLIESDSARANRSSVRLHDTGCEVYDADPMDMEFLKEENLDTSDLYIAATPKDETNIMTSLIFSRVHNVKTLALIRGESYLELTKSDRNDIDTVVFPKNSIISAMLSLIRQEGVENVHLFRQGKSEAIELCLQGSRLSSKIIGRKYESLNLPEGVTFGLLVRGKKIMVVDKHTVFADKDVVIAFLNDHLQMRPLVKYCRPFSFWVPKW</sequence>
<dbReference type="PANTHER" id="PTHR43833:SF5">
    <property type="entry name" value="TRK SYSTEM POTASSIUM UPTAKE PROTEIN TRKA"/>
    <property type="match status" value="1"/>
</dbReference>
<gene>
    <name evidence="9" type="primary">trkA</name>
    <name evidence="9" type="ORF">J5V48_03340</name>
</gene>
<keyword evidence="6" id="KW-0406">Ion transport</keyword>
<accession>A0ABS7DF48</accession>
<dbReference type="SUPFAM" id="SSF51735">
    <property type="entry name" value="NAD(P)-binding Rossmann-fold domains"/>
    <property type="match status" value="2"/>
</dbReference>
<evidence type="ECO:0000259" key="7">
    <source>
        <dbReference type="PROSITE" id="PS51201"/>
    </source>
</evidence>
<evidence type="ECO:0000259" key="8">
    <source>
        <dbReference type="PROSITE" id="PS51202"/>
    </source>
</evidence>
<organism evidence="9 10">
    <name type="scientific">Succinivibrio faecicola</name>
    <dbReference type="NCBI Taxonomy" id="2820300"/>
    <lineage>
        <taxon>Bacteria</taxon>
        <taxon>Pseudomonadati</taxon>
        <taxon>Pseudomonadota</taxon>
        <taxon>Gammaproteobacteria</taxon>
        <taxon>Aeromonadales</taxon>
        <taxon>Succinivibrionaceae</taxon>
        <taxon>Succinivibrio</taxon>
    </lineage>
</organism>
<dbReference type="InterPro" id="IPR006036">
    <property type="entry name" value="K_uptake_TrkA"/>
</dbReference>
<dbReference type="Pfam" id="PF02254">
    <property type="entry name" value="TrkA_N"/>
    <property type="match status" value="2"/>
</dbReference>
<dbReference type="RefSeq" id="WP_219937113.1">
    <property type="nucleotide sequence ID" value="NZ_JAGFNY010000007.1"/>
</dbReference>
<dbReference type="NCBIfam" id="NF007031">
    <property type="entry name" value="PRK09496.1-2"/>
    <property type="match status" value="1"/>
</dbReference>
<evidence type="ECO:0000256" key="3">
    <source>
        <dbReference type="ARBA" id="ARBA00022538"/>
    </source>
</evidence>
<dbReference type="InterPro" id="IPR036291">
    <property type="entry name" value="NAD(P)-bd_dom_sf"/>
</dbReference>
<feature type="domain" description="RCK C-terminal" evidence="8">
    <location>
        <begin position="370"/>
        <end position="455"/>
    </location>
</feature>
<evidence type="ECO:0000256" key="4">
    <source>
        <dbReference type="ARBA" id="ARBA00022958"/>
    </source>
</evidence>
<dbReference type="PRINTS" id="PR00335">
    <property type="entry name" value="KUPTAKETRKA"/>
</dbReference>
<evidence type="ECO:0000313" key="10">
    <source>
        <dbReference type="Proteomes" id="UP000731465"/>
    </source>
</evidence>
<dbReference type="EMBL" id="JAGFNY010000007">
    <property type="protein sequence ID" value="MBW7569923.1"/>
    <property type="molecule type" value="Genomic_DNA"/>
</dbReference>
<dbReference type="NCBIfam" id="NF007032">
    <property type="entry name" value="PRK09496.1-4"/>
    <property type="match status" value="1"/>
</dbReference>
<keyword evidence="2" id="KW-0813">Transport</keyword>
<proteinExistence type="predicted"/>
<keyword evidence="4" id="KW-0630">Potassium</keyword>
<evidence type="ECO:0000256" key="6">
    <source>
        <dbReference type="ARBA" id="ARBA00023065"/>
    </source>
</evidence>
<dbReference type="PROSITE" id="PS51202">
    <property type="entry name" value="RCK_C"/>
    <property type="match status" value="2"/>
</dbReference>
<dbReference type="InterPro" id="IPR006037">
    <property type="entry name" value="RCK_C"/>
</dbReference>
<evidence type="ECO:0000313" key="9">
    <source>
        <dbReference type="EMBL" id="MBW7569923.1"/>
    </source>
</evidence>
<dbReference type="Gene3D" id="3.40.50.720">
    <property type="entry name" value="NAD(P)-binding Rossmann-like Domain"/>
    <property type="match status" value="2"/>
</dbReference>
<keyword evidence="10" id="KW-1185">Reference proteome</keyword>
<dbReference type="InterPro" id="IPR036721">
    <property type="entry name" value="RCK_C_sf"/>
</dbReference>
<reference evidence="9 10" key="1">
    <citation type="submission" date="2021-03" db="EMBL/GenBank/DDBJ databases">
        <title>Succinivibrio sp. nov. isolated from feces of cow.</title>
        <authorList>
            <person name="Choi J.-Y."/>
        </authorList>
    </citation>
    <scope>NUCLEOTIDE SEQUENCE [LARGE SCALE GENOMIC DNA]</scope>
    <source>
        <strain evidence="9 10">AGMB01872</strain>
    </source>
</reference>
<comment type="caution">
    <text evidence="9">The sequence shown here is derived from an EMBL/GenBank/DDBJ whole genome shotgun (WGS) entry which is preliminary data.</text>
</comment>
<dbReference type="Gene3D" id="3.30.70.1450">
    <property type="entry name" value="Regulator of K+ conductance, C-terminal domain"/>
    <property type="match status" value="2"/>
</dbReference>
<name>A0ABS7DF48_9GAMM</name>
<feature type="domain" description="RCK N-terminal" evidence="7">
    <location>
        <begin position="230"/>
        <end position="350"/>
    </location>
</feature>
<dbReference type="PANTHER" id="PTHR43833">
    <property type="entry name" value="POTASSIUM CHANNEL PROTEIN 2-RELATED-RELATED"/>
    <property type="match status" value="1"/>
</dbReference>
<dbReference type="Proteomes" id="UP000731465">
    <property type="component" value="Unassembled WGS sequence"/>
</dbReference>
<dbReference type="PROSITE" id="PS51201">
    <property type="entry name" value="RCK_N"/>
    <property type="match status" value="2"/>
</dbReference>
<evidence type="ECO:0000256" key="2">
    <source>
        <dbReference type="ARBA" id="ARBA00022448"/>
    </source>
</evidence>
<feature type="domain" description="RCK N-terminal" evidence="7">
    <location>
        <begin position="1"/>
        <end position="123"/>
    </location>
</feature>
<keyword evidence="5" id="KW-0520">NAD</keyword>
<dbReference type="InterPro" id="IPR003148">
    <property type="entry name" value="RCK_N"/>
</dbReference>
<evidence type="ECO:0000256" key="5">
    <source>
        <dbReference type="ARBA" id="ARBA00023027"/>
    </source>
</evidence>